<dbReference type="GO" id="GO:0005506">
    <property type="term" value="F:iron ion binding"/>
    <property type="evidence" value="ECO:0007669"/>
    <property type="project" value="InterPro"/>
</dbReference>
<dbReference type="InterPro" id="IPR038938">
    <property type="entry name" value="D27-like"/>
</dbReference>
<dbReference type="InterPro" id="IPR025114">
    <property type="entry name" value="D27-like_C"/>
</dbReference>
<dbReference type="Proteomes" id="UP001165085">
    <property type="component" value="Unassembled WGS sequence"/>
</dbReference>
<name>A0A9W7EJI5_9STRA</name>
<sequence>MPMRWLSCATIFLLVSVITMPRFTSSYSPLPPPNQNQNIIPGSKLNPADIYDPNTMSGPLGRQADDFFLQTFRKALATSLLQSESDFQPSYDGMIDMIRKIHSASPTQSSCVQKSRATLQSLFPDWPPSPKSTTGLLYWFKILFSTPFPSFSSKLNAYITCACSQWLMGPSSLLPLPSSSSSGSGSNNLVEIKRCRYLEATKCASICVNTCKLPTQQFFNEDMGVKMRIVPDYESYGCRFEFGVEPTEEDERLAKDVKCFAECPSGGEERRRLSCMN</sequence>
<accession>A0A9W7EJI5</accession>
<dbReference type="PANTHER" id="PTHR33591:SF2">
    <property type="entry name" value="BETA-CAROTENE ISOMERASE D27"/>
    <property type="match status" value="1"/>
</dbReference>
<evidence type="ECO:0000256" key="1">
    <source>
        <dbReference type="SAM" id="SignalP"/>
    </source>
</evidence>
<comment type="caution">
    <text evidence="3">The sequence shown here is derived from an EMBL/GenBank/DDBJ whole genome shotgun (WGS) entry which is preliminary data.</text>
</comment>
<protein>
    <recommendedName>
        <fullName evidence="2">Beta-carotene isomerase D27-like C-terminal domain-containing protein</fullName>
    </recommendedName>
</protein>
<evidence type="ECO:0000313" key="4">
    <source>
        <dbReference type="Proteomes" id="UP001165085"/>
    </source>
</evidence>
<keyword evidence="1" id="KW-0732">Signal</keyword>
<evidence type="ECO:0000313" key="3">
    <source>
        <dbReference type="EMBL" id="GMH79228.1"/>
    </source>
</evidence>
<dbReference type="PANTHER" id="PTHR33591">
    <property type="entry name" value="BETA-CAROTENE ISOMERASE D27"/>
    <property type="match status" value="1"/>
</dbReference>
<organism evidence="3 4">
    <name type="scientific">Triparma strigata</name>
    <dbReference type="NCBI Taxonomy" id="1606541"/>
    <lineage>
        <taxon>Eukaryota</taxon>
        <taxon>Sar</taxon>
        <taxon>Stramenopiles</taxon>
        <taxon>Ochrophyta</taxon>
        <taxon>Bolidophyceae</taxon>
        <taxon>Parmales</taxon>
        <taxon>Triparmaceae</taxon>
        <taxon>Triparma</taxon>
    </lineage>
</organism>
<feature type="domain" description="Beta-carotene isomerase D27-like C-terminal" evidence="2">
    <location>
        <begin position="166"/>
        <end position="250"/>
    </location>
</feature>
<dbReference type="OrthoDB" id="416096at2759"/>
<dbReference type="Pfam" id="PF13225">
    <property type="entry name" value="D27-like_C"/>
    <property type="match status" value="1"/>
</dbReference>
<reference evidence="4" key="1">
    <citation type="journal article" date="2023" name="Commun. Biol.">
        <title>Genome analysis of Parmales, the sister group of diatoms, reveals the evolutionary specialization of diatoms from phago-mixotrophs to photoautotrophs.</title>
        <authorList>
            <person name="Ban H."/>
            <person name="Sato S."/>
            <person name="Yoshikawa S."/>
            <person name="Yamada K."/>
            <person name="Nakamura Y."/>
            <person name="Ichinomiya M."/>
            <person name="Sato N."/>
            <person name="Blanc-Mathieu R."/>
            <person name="Endo H."/>
            <person name="Kuwata A."/>
            <person name="Ogata H."/>
        </authorList>
    </citation>
    <scope>NUCLEOTIDE SEQUENCE [LARGE SCALE GENOMIC DNA]</scope>
    <source>
        <strain evidence="4">NIES 3701</strain>
    </source>
</reference>
<feature type="signal peptide" evidence="1">
    <location>
        <begin position="1"/>
        <end position="26"/>
    </location>
</feature>
<evidence type="ECO:0000259" key="2">
    <source>
        <dbReference type="Pfam" id="PF13225"/>
    </source>
</evidence>
<feature type="chain" id="PRO_5040815402" description="Beta-carotene isomerase D27-like C-terminal domain-containing protein" evidence="1">
    <location>
        <begin position="27"/>
        <end position="277"/>
    </location>
</feature>
<proteinExistence type="predicted"/>
<gene>
    <name evidence="3" type="ORF">TrST_g6995</name>
</gene>
<keyword evidence="4" id="KW-1185">Reference proteome</keyword>
<dbReference type="EMBL" id="BRXY01000231">
    <property type="protein sequence ID" value="GMH79228.1"/>
    <property type="molecule type" value="Genomic_DNA"/>
</dbReference>
<dbReference type="AlphaFoldDB" id="A0A9W7EJI5"/>